<evidence type="ECO:0000256" key="1">
    <source>
        <dbReference type="ARBA" id="ARBA00022723"/>
    </source>
</evidence>
<evidence type="ECO:0000256" key="4">
    <source>
        <dbReference type="SAM" id="MobiDB-lite"/>
    </source>
</evidence>
<dbReference type="InterPro" id="IPR014917">
    <property type="entry name" value="DUF1800"/>
</dbReference>
<sequence>MTIPLFGFAGHRRRSDAVVLLWLVSFVAAQDATPIEFPVNAPKFSCSSAGATSTPGTPVGLTSISTANGDKTILLAPLQAGDAGRMCIFSRWSLDATAQAKGEGYYYPLGRSVATVSYGDWTKPPGKPARELDYLCGVASNSGSEFSQGEYLCQVTLPWTKQILPDFTEQQVFAPYYLTYYQRSLTVRKEIARFLHKTTFGPRPQDLDALESAHAVIMSGGLNSSEAMEQLQTEWVESQMDPSTFTSGTFSSLRKYWRQRVNARAFEVYRIGESGPAPCEKNSRWRKFVFTNYDVQNARYLRWGDSGVTTQSQKPHRVTVETVDLRDPTPAPVSAPTPLPVNPPSMSPVLSQTMSPTLSSAPTGTNILGYGDFETALINGTESNSTDPIRGAWPSSCETTLLDISTANTADIYSGSYAFNVTGGQCSVFRMMGANCPVKRMAYELQPGDTVKISLMIKTSQPAQVFQMFTAHYHPRKSNRWARPVDDSHVISRILIDNPNKWKRIEALHTIGSDWTFEGEVLQPRLCNHYQLRFNLAGSSTASYIMDDVRIERVPSLTAGEKQIAFLRNPSFVSSHNMWKMASSSGTIDFDKEMGQNAMSLKKGQVLRQEISFSATPGEMYSFGFWARLLNSNRAVTLKIIIRMRFQNNDQMYGPCKNPICNLYERPVVKTLLPGQDSWQHIVADDFEMYGNYTKWNGKVDFILFQVTTSGMSNSASLRLANFHDLRETTVPPSVSLVPSSAPTTLNIQDVAYIVRYAGLIRTVLKRPFQIDETGEVLPMDGSVEYVLCEVEEVEGRLSESPKGLSFVIDDQCTRIRGGNPTVDLDPRYVNYTELFILDLSDPNATEIEAINVDQTYGGDLLLQAAVQDEVCDTFPSPYDNDYRGANAANPDAVPNRFAPDENVFALLPDGSYALYDPRLILRENTLENPLMDGGGSTVLRSALRAKNGFAPSQREGTGDYFVSNDQNIVLCANEHPNFLNRDHCVLSYEPTACVVERPNYLNEMQRHTLVNAQLTLTFDNDTLAALHNATLVSYQEANSTANISAVNSERFVYAVSNLRYDESNTNGSYPLPCLEGNPRSRWIPRADLDESSCTNTLQASSTQALANAIHSSNDQNPYLRDIYLWNNIEGDGCDAADLMEYGMLVMTSDEGCWENVHPEHMSIFDFTYYVIEHPTSNPSDTSITRFANIGILEYPSNHPMSYFEALKANEFQLTPVARYGDMMIVDDFASLVGINTDAEVLTAVAGLGDIKLNNVINKNRDGGVLVCGSPNEVVPDPTLDDYFDTLHADLDCVGCQKSYGDYFSQKQTVWTINALEAEDQLCGRMAWALYELVNVGTTTAPDNTESNLYTYDIFQRHCFGNYYDILKEMSFNPKMGEQFGFVMSTSTRWRHYKGGALVYPDENYAREIMQLYSIGLHFLNDDGTEVHDSFGRVIQTYTNRDILSNARIWSGFEYTARRGNVEELFRANKSRQDPMRIDIDKHDFLPKFTLGGWIGDRYPLCSDLPRYHFLKIGAQYHLRGGTSVPSSQSFLESIDADESVKRFVLSPTSSLYKKLCNADGNGVCQYSNTVLISENLPCDGKECRVDTLVTVQVAPGVFYEYIRQPCVHMFFYEDAKKVVSGIRQVSNLGSQYVSFNKKLLLFPFLVNPLTSEFLMPQTHTMCANPKTAAAARSCCDAEGNKIATYNYKFEYHGERLTAATNEEQCVADGMSVCDPTKLIAEKPLIIGRPSYNFVFPSQNTFFWTNTLCTQYVKIRNDGMVAIIHDATKNTAVQNENVVPFVSLDSSVTYITLPWPQDMYTLDYLYPSKDDNSCDNGACSTLDDGSCLCPVTVSESAAFNSLPTRNEILSTLQVGGFDPAIYSDSPAPYSLVESNSEVDAFSTGVIGDASTIFKVIDEFGKTLYFKNSLMNITIGNSYTLRNPPTFINLPKVDELDAEYEVNAFLMFLMRHPNTPAFISKKLIQYFGISNPTPGHALRVTQAFKQGVFSKRGVTFGDGTFGNLAAVAAAITLDPEALNVVIDDDPINGNVREPLLKVVQTLRSLSFTRRSEVKLANGLLKDIPWKIGQMVFQPPDQFSFFSSDYAPPGIFSALDMVSPESQLLSMSSVVGITNGFFSLFNFGLSNADGGFGPFMSTKRDIGDYSSSVGYVTYQVNATDILNKIDDLDTIMTGGRLSAENRQVLADAYQYFFVAHDVETADRVLMGLMAASPEFHTSNTLKKTGSKRAVTPPATKSSAPYKAIVYIYLSGGLDSYNLLTPHNDSGCYLYDNYFQARGGPGGVGLTIDEILPIDGTSAGIDGCQTFGVNKLMSAYKEIYDEGKGIFLANMGHLHKPVTKANWLTETRTDLFSHHTMKREAQYVDAFREGGGPGVLGRMCDVLDGQGHAVSATSVNVQAPMVDGDPALGRYADAMTTEGLPKIFERQFLNGRTGQELRLFLEDLNAETADNSGVMANLWSQRFVDIWDKTDKLVNTMRGVKLQTAFSQAGPDIDAINQQLKLVAQLMTARESRGNGINREVFFVQMGGFDTHSDMSNILKDRLPALNQAVANFWAEIKAQGLDSSVTVVQGSEFGRTISANSNDGTDHAWGGNYFMFGGDVAGGKILGEFPRSFDESDSTNIGRGRLIPTRAWDSLWYGITQWFGIETQGDIDYVLPNNQNFGCTLFTDSDMFASGTNAITGCGGPAFDSLTDMEITEPRMLTGEEQKALCKLATQTTSTQMGIDSTDARCYISDQVVAPSTGGRRLADGAQLYTVSGVAKLNFDASVPPEVATVKKIKSVMDIAKRKASSRVVKGAVPQTEAPSASPSMAPSISSAPTTVTAAPTRAPVAPMGLTFRSADIGYCKYSGESYLTSDGVYNLKASGSDIWGSVDGFHYMYVETSGDADFSILIENFSKDMDEWAKAGVMFRASLANDAAHYSAFLTGNNGIANQLRRCSDCLSESASIKTVNPASIWLRVTKVDNVLTAFYKEVTSSFWTPFGKQLSLSGINSNGYYIGVAVTSHDNKNPNRLVTLQVSNIDLFRTCLSETITAEQCDQATNCEIGLRSSTCYDVGPIKTQRVKIQLPGTNYLHLAEVEVLDEFGNNAALNMPARMSSVYDENYFPYPGDGNDGIIINSMFHTDIEPNPWWEVDLGKDKVEVKKVAIYNRNLDCNSTCQARANGALILLLDDHGHVFDSRDIGDVGSETSPSPIGFPFSPISMGTYQTRKVKVQLTTTNYLHLTEVQVFDEAGVNRAIRRPAAMSSVFYDTSSGASYHPNPGEAVDGITTGENMFQTDIEYGAWWEVDLGSALVNVRQIVIFNRQDCASCQNRLSNAIVSLIDDLGAVFHSKNLGDTTGVSQLNLNFGLIKKDILPLKELEPAGYYEWFGEGWCRDSAGRMYDYLRFYIEGVTPGVCQDKCMQHFVGLTGISTYNSYYCYCWYDNNSMPDPYPSDIHGYSFSYLGTGEVARTLNETGSDCYKFFETVVNTETPTLMPTEPPTPPPTSKPTNLPTQKPTVLATATLDGTFTFVGNGWCKDHKYEFYDFLRYSAEASVSTCSVICVRNNGFRGFSTYFTSYCYCWYQNNQLPTLDDYSNVQEYDFFTGEGDIAAFQYTGFSTCYKFVSK</sequence>
<feature type="compositionally biased region" description="Low complexity" evidence="4">
    <location>
        <begin position="2800"/>
        <end position="2815"/>
    </location>
</feature>
<proteinExistence type="predicted"/>
<comment type="caution">
    <text evidence="7">The sequence shown here is derived from an EMBL/GenBank/DDBJ whole genome shotgun (WGS) entry which is preliminary data.</text>
</comment>
<gene>
    <name evidence="7" type="ORF">HJC23_004992</name>
</gene>
<evidence type="ECO:0000259" key="6">
    <source>
        <dbReference type="SMART" id="SM00607"/>
    </source>
</evidence>
<keyword evidence="3" id="KW-1015">Disulfide bond</keyword>
<evidence type="ECO:0000313" key="7">
    <source>
        <dbReference type="EMBL" id="KAL3783626.1"/>
    </source>
</evidence>
<dbReference type="SUPFAM" id="SSF49785">
    <property type="entry name" value="Galactose-binding domain-like"/>
    <property type="match status" value="2"/>
</dbReference>
<dbReference type="Pfam" id="PF07394">
    <property type="entry name" value="DUF1501"/>
    <property type="match status" value="1"/>
</dbReference>
<keyword evidence="8" id="KW-1185">Reference proteome</keyword>
<keyword evidence="5" id="KW-0732">Signal</keyword>
<feature type="region of interest" description="Disordered" evidence="4">
    <location>
        <begin position="2792"/>
        <end position="2815"/>
    </location>
</feature>
<organism evidence="7 8">
    <name type="scientific">Cyclotella cryptica</name>
    <dbReference type="NCBI Taxonomy" id="29204"/>
    <lineage>
        <taxon>Eukaryota</taxon>
        <taxon>Sar</taxon>
        <taxon>Stramenopiles</taxon>
        <taxon>Ochrophyta</taxon>
        <taxon>Bacillariophyta</taxon>
        <taxon>Coscinodiscophyceae</taxon>
        <taxon>Thalassiosirophycidae</taxon>
        <taxon>Stephanodiscales</taxon>
        <taxon>Stephanodiscaceae</taxon>
        <taxon>Cyclotella</taxon>
    </lineage>
</organism>
<dbReference type="Pfam" id="PF08811">
    <property type="entry name" value="DUF1800"/>
    <property type="match status" value="2"/>
</dbReference>
<reference evidence="7 8" key="1">
    <citation type="journal article" date="2020" name="G3 (Bethesda)">
        <title>Improved Reference Genome for Cyclotella cryptica CCMP332, a Model for Cell Wall Morphogenesis, Salinity Adaptation, and Lipid Production in Diatoms (Bacillariophyta).</title>
        <authorList>
            <person name="Roberts W.R."/>
            <person name="Downey K.M."/>
            <person name="Ruck E.C."/>
            <person name="Traller J.C."/>
            <person name="Alverson A.J."/>
        </authorList>
    </citation>
    <scope>NUCLEOTIDE SEQUENCE [LARGE SCALE GENOMIC DNA]</scope>
    <source>
        <strain evidence="7 8">CCMP332</strain>
    </source>
</reference>
<dbReference type="InterPro" id="IPR006585">
    <property type="entry name" value="FTP1"/>
</dbReference>
<dbReference type="InterPro" id="IPR008979">
    <property type="entry name" value="Galactose-bd-like_sf"/>
</dbReference>
<evidence type="ECO:0000256" key="5">
    <source>
        <dbReference type="SAM" id="SignalP"/>
    </source>
</evidence>
<dbReference type="PANTHER" id="PTHR43737">
    <property type="entry name" value="BLL7424 PROTEIN"/>
    <property type="match status" value="1"/>
</dbReference>
<dbReference type="Pfam" id="PF22633">
    <property type="entry name" value="F5_F8_type_C_2"/>
    <property type="match status" value="1"/>
</dbReference>
<dbReference type="PANTHER" id="PTHR43737:SF1">
    <property type="entry name" value="DUF1501 DOMAIN-CONTAINING PROTEIN"/>
    <property type="match status" value="1"/>
</dbReference>
<dbReference type="SMART" id="SM00607">
    <property type="entry name" value="FTP"/>
    <property type="match status" value="1"/>
</dbReference>
<accession>A0ABD3P6Y8</accession>
<evidence type="ECO:0000256" key="2">
    <source>
        <dbReference type="ARBA" id="ARBA00022837"/>
    </source>
</evidence>
<dbReference type="Proteomes" id="UP001516023">
    <property type="component" value="Unassembled WGS sequence"/>
</dbReference>
<evidence type="ECO:0000313" key="8">
    <source>
        <dbReference type="Proteomes" id="UP001516023"/>
    </source>
</evidence>
<dbReference type="InterPro" id="IPR010869">
    <property type="entry name" value="DUF1501"/>
</dbReference>
<keyword evidence="2" id="KW-0106">Calcium</keyword>
<dbReference type="Gene3D" id="2.60.120.200">
    <property type="match status" value="1"/>
</dbReference>
<feature type="domain" description="Fucolectin tachylectin-4 pentraxin-1" evidence="6">
    <location>
        <begin position="3081"/>
        <end position="3231"/>
    </location>
</feature>
<feature type="signal peptide" evidence="5">
    <location>
        <begin position="1"/>
        <end position="29"/>
    </location>
</feature>
<dbReference type="GO" id="GO:0046872">
    <property type="term" value="F:metal ion binding"/>
    <property type="evidence" value="ECO:0007669"/>
    <property type="project" value="UniProtKB-KW"/>
</dbReference>
<feature type="compositionally biased region" description="Pro residues" evidence="4">
    <location>
        <begin position="3474"/>
        <end position="3483"/>
    </location>
</feature>
<dbReference type="Gene3D" id="2.60.120.260">
    <property type="entry name" value="Galactose-binding domain-like"/>
    <property type="match status" value="3"/>
</dbReference>
<dbReference type="EMBL" id="JABMIG020000255">
    <property type="protein sequence ID" value="KAL3783626.1"/>
    <property type="molecule type" value="Genomic_DNA"/>
</dbReference>
<feature type="chain" id="PRO_5044889557" description="Fucolectin tachylectin-4 pentraxin-1 domain-containing protein" evidence="5">
    <location>
        <begin position="30"/>
        <end position="3603"/>
    </location>
</feature>
<evidence type="ECO:0000256" key="3">
    <source>
        <dbReference type="ARBA" id="ARBA00023157"/>
    </source>
</evidence>
<name>A0ABD3P6Y8_9STRA</name>
<feature type="region of interest" description="Disordered" evidence="4">
    <location>
        <begin position="3469"/>
        <end position="3488"/>
    </location>
</feature>
<protein>
    <recommendedName>
        <fullName evidence="6">Fucolectin tachylectin-4 pentraxin-1 domain-containing protein</fullName>
    </recommendedName>
</protein>
<keyword evidence="1" id="KW-0479">Metal-binding</keyword>